<dbReference type="GO" id="GO:0005524">
    <property type="term" value="F:ATP binding"/>
    <property type="evidence" value="ECO:0007669"/>
    <property type="project" value="UniProtKB-KW"/>
</dbReference>
<dbReference type="Pfam" id="PF00012">
    <property type="entry name" value="HSP70"/>
    <property type="match status" value="2"/>
</dbReference>
<keyword evidence="2 6" id="KW-0547">Nucleotide-binding</keyword>
<reference evidence="7" key="1">
    <citation type="submission" date="2019-11" db="EMBL/GenBank/DDBJ databases">
        <title>Genomic insights into an expanded diversity of filamentous marine cyanobacteria reveals the extraordinary biosynthetic potential of Moorea and Okeania.</title>
        <authorList>
            <person name="Ferreira Leao T."/>
            <person name="Wang M."/>
            <person name="Moss N."/>
            <person name="Da Silva R."/>
            <person name="Sanders J."/>
            <person name="Nurk S."/>
            <person name="Gurevich A."/>
            <person name="Humphrey G."/>
            <person name="Reher R."/>
            <person name="Zhu Q."/>
            <person name="Belda-Ferre P."/>
            <person name="Glukhov E."/>
            <person name="Rex R."/>
            <person name="Dorrestein P.C."/>
            <person name="Knight R."/>
            <person name="Pevzner P."/>
            <person name="Gerwick W.H."/>
            <person name="Gerwick L."/>
        </authorList>
    </citation>
    <scope>NUCLEOTIDE SEQUENCE</scope>
    <source>
        <strain evidence="7">SIO1C4</strain>
    </source>
</reference>
<evidence type="ECO:0000256" key="6">
    <source>
        <dbReference type="RuleBase" id="RU003322"/>
    </source>
</evidence>
<keyword evidence="4" id="KW-0346">Stress response</keyword>
<evidence type="ECO:0000313" key="7">
    <source>
        <dbReference type="EMBL" id="NER31960.1"/>
    </source>
</evidence>
<evidence type="ECO:0000256" key="5">
    <source>
        <dbReference type="ARBA" id="ARBA00023186"/>
    </source>
</evidence>
<dbReference type="PANTHER" id="PTHR19375">
    <property type="entry name" value="HEAT SHOCK PROTEIN 70KDA"/>
    <property type="match status" value="1"/>
</dbReference>
<sequence length="539" mass="59893">MSTTPNTSYAIDFGTSNTVISRWNMATQQPETINLSGLSLQLGQNPPLIPSLVYVEDAAQGKVIVGQAVRDRGLDLSNEPRFFRSFKRGIGTDIQGFLPELDGTIVSFEQVGQWFLKQLLAKLEPSPEKTLESLILSVPVDSFEAYRHWLSGVCQSLPVEQVRMLDEPTAAALGYGLADGETMLVIDFGGGTLDLSLVKLNQSTQTSSKPLGFILKWGKKSLGENSAQKVKIARVLAKVGQNLGGSDLDNWLVDYFAQKQGLPKSPLTTRLAERLKIQLSEKQLAQEVYFNDQTFESYELNLDRDTFEKILREYQFFDTLDDMMGRLLQQGRRNGIEVSDIDAVLLVGGTVKIPAVQSWVKQYFDSDKIRCEKPFEAIAHGALGLSQGIEVKDFLYHSYGIRYWDRRNNCHNWHSIIKAGQPYPMDNPVELVLGASAQSQPSIELIVGELGTQTGSTEVYFDGDRLITRQLDSGKTAVQPLNDRDGARSIAQLTPPGNPGSDRIKVQFQVDSERSLRITVEDLLTNEILLQNQSVAQLS</sequence>
<dbReference type="InterPro" id="IPR013126">
    <property type="entry name" value="Hsp_70_fam"/>
</dbReference>
<keyword evidence="3 6" id="KW-0067">ATP-binding</keyword>
<comment type="similarity">
    <text evidence="1 6">Belongs to the heat shock protein 70 family.</text>
</comment>
<gene>
    <name evidence="7" type="ORF">F6J89_31230</name>
</gene>
<accession>A0A6B3NJL5</accession>
<dbReference type="PRINTS" id="PR00301">
    <property type="entry name" value="HEATSHOCK70"/>
</dbReference>
<dbReference type="PROSITE" id="PS00329">
    <property type="entry name" value="HSP70_2"/>
    <property type="match status" value="1"/>
</dbReference>
<dbReference type="InterPro" id="IPR018181">
    <property type="entry name" value="Heat_shock_70_CS"/>
</dbReference>
<organism evidence="7">
    <name type="scientific">Symploca sp. SIO1C4</name>
    <dbReference type="NCBI Taxonomy" id="2607765"/>
    <lineage>
        <taxon>Bacteria</taxon>
        <taxon>Bacillati</taxon>
        <taxon>Cyanobacteriota</taxon>
        <taxon>Cyanophyceae</taxon>
        <taxon>Coleofasciculales</taxon>
        <taxon>Coleofasciculaceae</taxon>
        <taxon>Symploca</taxon>
    </lineage>
</organism>
<keyword evidence="5" id="KW-0143">Chaperone</keyword>
<dbReference type="GO" id="GO:0140662">
    <property type="term" value="F:ATP-dependent protein folding chaperone"/>
    <property type="evidence" value="ECO:0007669"/>
    <property type="project" value="InterPro"/>
</dbReference>
<name>A0A6B3NJL5_9CYAN</name>
<dbReference type="Gene3D" id="3.90.640.10">
    <property type="entry name" value="Actin, Chain A, domain 4"/>
    <property type="match status" value="1"/>
</dbReference>
<dbReference type="SUPFAM" id="SSF53067">
    <property type="entry name" value="Actin-like ATPase domain"/>
    <property type="match status" value="2"/>
</dbReference>
<dbReference type="AlphaFoldDB" id="A0A6B3NJL5"/>
<dbReference type="EMBL" id="JAAHFQ010001003">
    <property type="protein sequence ID" value="NER31960.1"/>
    <property type="molecule type" value="Genomic_DNA"/>
</dbReference>
<proteinExistence type="inferred from homology"/>
<comment type="caution">
    <text evidence="7">The sequence shown here is derived from an EMBL/GenBank/DDBJ whole genome shotgun (WGS) entry which is preliminary data.</text>
</comment>
<evidence type="ECO:0000256" key="4">
    <source>
        <dbReference type="ARBA" id="ARBA00023016"/>
    </source>
</evidence>
<evidence type="ECO:0000256" key="3">
    <source>
        <dbReference type="ARBA" id="ARBA00022840"/>
    </source>
</evidence>
<dbReference type="Gene3D" id="3.30.420.40">
    <property type="match status" value="2"/>
</dbReference>
<evidence type="ECO:0000256" key="1">
    <source>
        <dbReference type="ARBA" id="ARBA00007381"/>
    </source>
</evidence>
<evidence type="ECO:0000256" key="2">
    <source>
        <dbReference type="ARBA" id="ARBA00022741"/>
    </source>
</evidence>
<dbReference type="InterPro" id="IPR043129">
    <property type="entry name" value="ATPase_NBD"/>
</dbReference>
<protein>
    <submittedName>
        <fullName evidence="7">Hsp70 family protein</fullName>
    </submittedName>
</protein>